<protein>
    <submittedName>
        <fullName evidence="1">Uncharacterized protein</fullName>
    </submittedName>
</protein>
<name>A0A9R0NU15_AMYMS</name>
<organism evidence="1 2">
    <name type="scientific">Amycolatopsis mediterranei (strain S699)</name>
    <name type="common">Nocardia mediterranei</name>
    <dbReference type="NCBI Taxonomy" id="713604"/>
    <lineage>
        <taxon>Bacteria</taxon>
        <taxon>Bacillati</taxon>
        <taxon>Actinomycetota</taxon>
        <taxon>Actinomycetes</taxon>
        <taxon>Pseudonocardiales</taxon>
        <taxon>Pseudonocardiaceae</taxon>
        <taxon>Amycolatopsis</taxon>
    </lineage>
</organism>
<keyword evidence="2" id="KW-1185">Reference proteome</keyword>
<accession>A0A9R0NU15</accession>
<gene>
    <name evidence="1" type="ordered locus">RAM_10815</name>
</gene>
<dbReference type="Proteomes" id="UP000006138">
    <property type="component" value="Chromosome"/>
</dbReference>
<reference evidence="1 2" key="1">
    <citation type="journal article" date="2011" name="J. Bacteriol.">
        <title>Whole genome sequence of the rifamycin B-producing strain Amycolatopsis mediterranei S699.</title>
        <authorList>
            <person name="Verma M."/>
            <person name="Kaur J."/>
            <person name="Kumar M."/>
            <person name="Kumari K."/>
            <person name="Saxena A."/>
            <person name="Anand S."/>
            <person name="Nigam A."/>
            <person name="Ravi V."/>
            <person name="Raghuvanshi S."/>
            <person name="Khurana P."/>
            <person name="Tyagi A.K."/>
            <person name="Khurana J.P."/>
            <person name="Lal R."/>
        </authorList>
    </citation>
    <scope>NUCLEOTIDE SEQUENCE [LARGE SCALE GENOMIC DNA]</scope>
    <source>
        <strain evidence="1 2">S699</strain>
    </source>
</reference>
<evidence type="ECO:0000313" key="2">
    <source>
        <dbReference type="Proteomes" id="UP000006138"/>
    </source>
</evidence>
<dbReference type="EMBL" id="CP002896">
    <property type="protein sequence ID" value="AEK40653.1"/>
    <property type="molecule type" value="Genomic_DNA"/>
</dbReference>
<proteinExistence type="predicted"/>
<dbReference type="AlphaFoldDB" id="A0A9R0NU15"/>
<evidence type="ECO:0000313" key="1">
    <source>
        <dbReference type="EMBL" id="AEK40653.1"/>
    </source>
</evidence>
<dbReference type="KEGG" id="amn:RAM_10815"/>
<sequence length="66" mass="7454">MDAELADLLMELWAVCVTKSCCQDEGGRAYVTPTRETRAAAEAWLVERGILFEVDERGRLHLSTLR</sequence>